<evidence type="ECO:0000256" key="12">
    <source>
        <dbReference type="ARBA" id="ARBA00022695"/>
    </source>
</evidence>
<dbReference type="GO" id="GO:0016779">
    <property type="term" value="F:nucleotidyltransferase activity"/>
    <property type="evidence" value="ECO:0007669"/>
    <property type="project" value="UniProtKB-KW"/>
</dbReference>
<evidence type="ECO:0000256" key="4">
    <source>
        <dbReference type="ARBA" id="ARBA00005189"/>
    </source>
</evidence>
<feature type="transmembrane region" description="Helical" evidence="24">
    <location>
        <begin position="123"/>
        <end position="144"/>
    </location>
</feature>
<keyword evidence="16" id="KW-0594">Phospholipid biosynthesis</keyword>
<evidence type="ECO:0000256" key="10">
    <source>
        <dbReference type="ARBA" id="ARBA00022679"/>
    </source>
</evidence>
<dbReference type="EC" id="2.7.7.41" evidence="6"/>
<evidence type="ECO:0000256" key="15">
    <source>
        <dbReference type="ARBA" id="ARBA00023136"/>
    </source>
</evidence>
<evidence type="ECO:0000313" key="25">
    <source>
        <dbReference type="EMBL" id="NCI48466.1"/>
    </source>
</evidence>
<reference evidence="25 26" key="1">
    <citation type="submission" date="2020-01" db="EMBL/GenBank/DDBJ databases">
        <title>Genome analysis.</title>
        <authorList>
            <person name="Wu S."/>
            <person name="Wang G."/>
        </authorList>
    </citation>
    <scope>NUCLEOTIDE SEQUENCE [LARGE SCALE GENOMIC DNA]</scope>
    <source>
        <strain evidence="25 26">SYL130</strain>
    </source>
</reference>
<organism evidence="25 26">
    <name type="scientific">Sediminibacterium roseum</name>
    <dbReference type="NCBI Taxonomy" id="1978412"/>
    <lineage>
        <taxon>Bacteria</taxon>
        <taxon>Pseudomonadati</taxon>
        <taxon>Bacteroidota</taxon>
        <taxon>Chitinophagia</taxon>
        <taxon>Chitinophagales</taxon>
        <taxon>Chitinophagaceae</taxon>
        <taxon>Sediminibacterium</taxon>
    </lineage>
</organism>
<proteinExistence type="inferred from homology"/>
<dbReference type="EMBL" id="JAACJS010000002">
    <property type="protein sequence ID" value="NCI48466.1"/>
    <property type="molecule type" value="Genomic_DNA"/>
</dbReference>
<evidence type="ECO:0000256" key="17">
    <source>
        <dbReference type="ARBA" id="ARBA00023264"/>
    </source>
</evidence>
<keyword evidence="10" id="KW-0808">Transferase</keyword>
<keyword evidence="26" id="KW-1185">Reference proteome</keyword>
<evidence type="ECO:0000256" key="20">
    <source>
        <dbReference type="ARBA" id="ARBA00032253"/>
    </source>
</evidence>
<evidence type="ECO:0000313" key="26">
    <source>
        <dbReference type="Proteomes" id="UP000753802"/>
    </source>
</evidence>
<evidence type="ECO:0000256" key="9">
    <source>
        <dbReference type="ARBA" id="ARBA00022516"/>
    </source>
</evidence>
<comment type="caution">
    <text evidence="25">The sequence shown here is derived from an EMBL/GenBank/DDBJ whole genome shotgun (WGS) entry which is preliminary data.</text>
</comment>
<protein>
    <recommendedName>
        <fullName evidence="7">Phosphatidate cytidylyltransferase</fullName>
        <ecNumber evidence="6">2.7.7.41</ecNumber>
    </recommendedName>
    <alternativeName>
        <fullName evidence="20">CDP-DAG synthase</fullName>
    </alternativeName>
    <alternativeName>
        <fullName evidence="22">CDP-DG synthase</fullName>
    </alternativeName>
    <alternativeName>
        <fullName evidence="18">CDP-diacylglycerol synthase</fullName>
    </alternativeName>
    <alternativeName>
        <fullName evidence="21">CDP-diglyceride pyrophosphorylase</fullName>
    </alternativeName>
    <alternativeName>
        <fullName evidence="23">CDP-diglyceride synthase</fullName>
    </alternativeName>
    <alternativeName>
        <fullName evidence="19">CTP:phosphatidate cytidylyltransferase</fullName>
    </alternativeName>
</protein>
<evidence type="ECO:0000256" key="24">
    <source>
        <dbReference type="SAM" id="Phobius"/>
    </source>
</evidence>
<evidence type="ECO:0000256" key="5">
    <source>
        <dbReference type="ARBA" id="ARBA00010185"/>
    </source>
</evidence>
<evidence type="ECO:0000256" key="2">
    <source>
        <dbReference type="ARBA" id="ARBA00004651"/>
    </source>
</evidence>
<evidence type="ECO:0000256" key="11">
    <source>
        <dbReference type="ARBA" id="ARBA00022692"/>
    </source>
</evidence>
<evidence type="ECO:0000256" key="6">
    <source>
        <dbReference type="ARBA" id="ARBA00012487"/>
    </source>
</evidence>
<feature type="transmembrane region" description="Helical" evidence="24">
    <location>
        <begin position="164"/>
        <end position="187"/>
    </location>
</feature>
<gene>
    <name evidence="25" type="ORF">GWC95_00935</name>
</gene>
<evidence type="ECO:0000256" key="8">
    <source>
        <dbReference type="ARBA" id="ARBA00022475"/>
    </source>
</evidence>
<sequence>MPFNIATFKTRALTAIVFVAVMLAGLLYNHWSFLALFSVIHFGCWIEYQKLVGLIDKDYQQIGIGHKYGVIILGWGLMLWLTDQRFSFGQTRLSVIGWSLFWVGLIAFILSELLLAKKINPKLWAHSVLGLVYISVSWGLMMKLYGSFLPGIEAGIEMGAAMEYYPWTIPVLLIASIWINDTMAYVVGSFIGKTPLSSISPKKTWEGTIGGAVLAVVAVTWIGTYLFPYPGPVMKTMLIISLTAAIFGTLGDLFESKLKRLAGVKDSGHIMPGHGGFLDRFDSLLVATTVLWVLFYFCY</sequence>
<keyword evidence="17" id="KW-1208">Phospholipid metabolism</keyword>
<dbReference type="PANTHER" id="PTHR46382:SF1">
    <property type="entry name" value="PHOSPHATIDATE CYTIDYLYLTRANSFERASE"/>
    <property type="match status" value="1"/>
</dbReference>
<feature type="transmembrane region" description="Helical" evidence="24">
    <location>
        <begin position="64"/>
        <end position="81"/>
    </location>
</feature>
<feature type="transmembrane region" description="Helical" evidence="24">
    <location>
        <begin position="12"/>
        <end position="28"/>
    </location>
</feature>
<evidence type="ECO:0000256" key="21">
    <source>
        <dbReference type="ARBA" id="ARBA00032396"/>
    </source>
</evidence>
<evidence type="ECO:0000256" key="7">
    <source>
        <dbReference type="ARBA" id="ARBA00019373"/>
    </source>
</evidence>
<evidence type="ECO:0000256" key="1">
    <source>
        <dbReference type="ARBA" id="ARBA00001698"/>
    </source>
</evidence>
<evidence type="ECO:0000256" key="16">
    <source>
        <dbReference type="ARBA" id="ARBA00023209"/>
    </source>
</evidence>
<feature type="transmembrane region" description="Helical" evidence="24">
    <location>
        <begin position="275"/>
        <end position="297"/>
    </location>
</feature>
<dbReference type="PANTHER" id="PTHR46382">
    <property type="entry name" value="PHOSPHATIDATE CYTIDYLYLTRANSFERASE"/>
    <property type="match status" value="1"/>
</dbReference>
<accession>A0ABW9ZN15</accession>
<keyword evidence="8" id="KW-1003">Cell membrane</keyword>
<evidence type="ECO:0000256" key="23">
    <source>
        <dbReference type="ARBA" id="ARBA00033406"/>
    </source>
</evidence>
<comment type="subcellular location">
    <subcellularLocation>
        <location evidence="2">Cell membrane</location>
        <topology evidence="2">Multi-pass membrane protein</topology>
    </subcellularLocation>
</comment>
<comment type="pathway">
    <text evidence="3">Phospholipid metabolism; CDP-diacylglycerol biosynthesis; CDP-diacylglycerol from sn-glycerol 3-phosphate: step 3/3.</text>
</comment>
<evidence type="ECO:0000256" key="13">
    <source>
        <dbReference type="ARBA" id="ARBA00022989"/>
    </source>
</evidence>
<keyword evidence="14" id="KW-0443">Lipid metabolism</keyword>
<evidence type="ECO:0000256" key="3">
    <source>
        <dbReference type="ARBA" id="ARBA00005119"/>
    </source>
</evidence>
<keyword evidence="13 24" id="KW-1133">Transmembrane helix</keyword>
<comment type="catalytic activity">
    <reaction evidence="1">
        <text>a 1,2-diacyl-sn-glycero-3-phosphate + CTP + H(+) = a CDP-1,2-diacyl-sn-glycerol + diphosphate</text>
        <dbReference type="Rhea" id="RHEA:16229"/>
        <dbReference type="ChEBI" id="CHEBI:15378"/>
        <dbReference type="ChEBI" id="CHEBI:33019"/>
        <dbReference type="ChEBI" id="CHEBI:37563"/>
        <dbReference type="ChEBI" id="CHEBI:58332"/>
        <dbReference type="ChEBI" id="CHEBI:58608"/>
        <dbReference type="EC" id="2.7.7.41"/>
    </reaction>
</comment>
<feature type="transmembrane region" description="Helical" evidence="24">
    <location>
        <begin position="93"/>
        <end position="116"/>
    </location>
</feature>
<dbReference type="RefSeq" id="WP_161816790.1">
    <property type="nucleotide sequence ID" value="NZ_JAACJS010000002.1"/>
</dbReference>
<comment type="similarity">
    <text evidence="5">Belongs to the CDS family.</text>
</comment>
<comment type="pathway">
    <text evidence="4">Lipid metabolism.</text>
</comment>
<keyword evidence="9" id="KW-0444">Lipid biosynthesis</keyword>
<keyword evidence="12 25" id="KW-0548">Nucleotidyltransferase</keyword>
<evidence type="ECO:0000256" key="19">
    <source>
        <dbReference type="ARBA" id="ARBA00031825"/>
    </source>
</evidence>
<feature type="transmembrane region" description="Helical" evidence="24">
    <location>
        <begin position="233"/>
        <end position="254"/>
    </location>
</feature>
<keyword evidence="15 24" id="KW-0472">Membrane</keyword>
<evidence type="ECO:0000256" key="22">
    <source>
        <dbReference type="ARBA" id="ARBA00032743"/>
    </source>
</evidence>
<evidence type="ECO:0000256" key="18">
    <source>
        <dbReference type="ARBA" id="ARBA00029893"/>
    </source>
</evidence>
<evidence type="ECO:0000256" key="14">
    <source>
        <dbReference type="ARBA" id="ARBA00023098"/>
    </source>
</evidence>
<dbReference type="Proteomes" id="UP000753802">
    <property type="component" value="Unassembled WGS sequence"/>
</dbReference>
<keyword evidence="11 24" id="KW-0812">Transmembrane</keyword>
<feature type="transmembrane region" description="Helical" evidence="24">
    <location>
        <begin position="208"/>
        <end position="227"/>
    </location>
</feature>
<dbReference type="Pfam" id="PF01148">
    <property type="entry name" value="CTP_transf_1"/>
    <property type="match status" value="1"/>
</dbReference>
<name>A0ABW9ZN15_9BACT</name>